<dbReference type="OrthoDB" id="2444511at2759"/>
<reference evidence="3 4" key="1">
    <citation type="submission" date="2018-08" db="EMBL/GenBank/DDBJ databases">
        <title>Genome and evolution of the arbuscular mycorrhizal fungus Diversispora epigaea (formerly Glomus versiforme) and its bacterial endosymbionts.</title>
        <authorList>
            <person name="Sun X."/>
            <person name="Fei Z."/>
            <person name="Harrison M."/>
        </authorList>
    </citation>
    <scope>NUCLEOTIDE SEQUENCE [LARGE SCALE GENOMIC DNA]</scope>
    <source>
        <strain evidence="3 4">IT104</strain>
    </source>
</reference>
<keyword evidence="1" id="KW-0175">Coiled coil</keyword>
<protein>
    <recommendedName>
        <fullName evidence="2">Tudor domain-containing protein</fullName>
    </recommendedName>
</protein>
<evidence type="ECO:0000313" key="3">
    <source>
        <dbReference type="EMBL" id="RHZ53790.1"/>
    </source>
</evidence>
<keyword evidence="4" id="KW-1185">Reference proteome</keyword>
<organism evidence="3 4">
    <name type="scientific">Diversispora epigaea</name>
    <dbReference type="NCBI Taxonomy" id="1348612"/>
    <lineage>
        <taxon>Eukaryota</taxon>
        <taxon>Fungi</taxon>
        <taxon>Fungi incertae sedis</taxon>
        <taxon>Mucoromycota</taxon>
        <taxon>Glomeromycotina</taxon>
        <taxon>Glomeromycetes</taxon>
        <taxon>Diversisporales</taxon>
        <taxon>Diversisporaceae</taxon>
        <taxon>Diversispora</taxon>
    </lineage>
</organism>
<proteinExistence type="predicted"/>
<feature type="domain" description="Tudor" evidence="2">
    <location>
        <begin position="403"/>
        <end position="427"/>
    </location>
</feature>
<dbReference type="AlphaFoldDB" id="A0A397H0A6"/>
<dbReference type="PROSITE" id="PS50304">
    <property type="entry name" value="TUDOR"/>
    <property type="match status" value="1"/>
</dbReference>
<evidence type="ECO:0000256" key="1">
    <source>
        <dbReference type="SAM" id="Coils"/>
    </source>
</evidence>
<evidence type="ECO:0000313" key="4">
    <source>
        <dbReference type="Proteomes" id="UP000266861"/>
    </source>
</evidence>
<accession>A0A397H0A6</accession>
<dbReference type="Proteomes" id="UP000266861">
    <property type="component" value="Unassembled WGS sequence"/>
</dbReference>
<dbReference type="InterPro" id="IPR002999">
    <property type="entry name" value="Tudor"/>
</dbReference>
<feature type="coiled-coil region" evidence="1">
    <location>
        <begin position="242"/>
        <end position="273"/>
    </location>
</feature>
<evidence type="ECO:0000259" key="2">
    <source>
        <dbReference type="PROSITE" id="PS50304"/>
    </source>
</evidence>
<name>A0A397H0A6_9GLOM</name>
<gene>
    <name evidence="3" type="ORF">Glove_437g23</name>
</gene>
<sequence>MYDGKEKKAYVYCLKNNCKFETFSKWINNLKSQRLFKGHRSVLATIFLKLNPTHQSIASILCETNHEPYWKTTLLINAQDILLNIKEKILPRKEFSGTAIQEINEGLEFKFAIKDGQPEKKLIIFFKNGLHSYEICILNKIVQDIYLLFSIKAMERTIDDIINIIRYVFSVKVCCEQSTVGFEDVIQIRGTQLVRNEKDHTPFAFMKKNGQIYRRVDLNSTKTIYVSKKILIEKVNQQRLVIKEQKEIIINLKERLNQKIKNEEEEISIEMANITHFEKDCYGTNVKIVIINNITVHNLNTLIFELAAKLEYIKIHTLGLLCDGVEKNRSHIKSFDWYASKWTLGDIVEVNFNKDKKSFHVAKILSNNFEKTKFIIIPLDNNNSEPINIERIFIHPPMSPKLEWKINDMCKFKNPNDNQWYLGKIIN</sequence>
<comment type="caution">
    <text evidence="3">The sequence shown here is derived from an EMBL/GenBank/DDBJ whole genome shotgun (WGS) entry which is preliminary data.</text>
</comment>
<dbReference type="EMBL" id="PQFF01000385">
    <property type="protein sequence ID" value="RHZ53790.1"/>
    <property type="molecule type" value="Genomic_DNA"/>
</dbReference>